<dbReference type="InterPro" id="IPR011250">
    <property type="entry name" value="OMP/PagP_B-barrel"/>
</dbReference>
<organism evidence="1">
    <name type="scientific">hydrothermal vent metagenome</name>
    <dbReference type="NCBI Taxonomy" id="652676"/>
    <lineage>
        <taxon>unclassified sequences</taxon>
        <taxon>metagenomes</taxon>
        <taxon>ecological metagenomes</taxon>
    </lineage>
</organism>
<evidence type="ECO:0000313" key="1">
    <source>
        <dbReference type="EMBL" id="VAW86070.1"/>
    </source>
</evidence>
<dbReference type="AlphaFoldDB" id="A0A3B0ZAR6"/>
<protein>
    <recommendedName>
        <fullName evidence="2">Outer membrane protein beta-barrel domain-containing protein</fullName>
    </recommendedName>
</protein>
<gene>
    <name evidence="1" type="ORF">MNBD_GAMMA16-1686</name>
</gene>
<name>A0A3B0ZAR6_9ZZZZ</name>
<proteinExistence type="predicted"/>
<evidence type="ECO:0008006" key="2">
    <source>
        <dbReference type="Google" id="ProtNLM"/>
    </source>
</evidence>
<accession>A0A3B0ZAR6</accession>
<dbReference type="SUPFAM" id="SSF56925">
    <property type="entry name" value="OMPA-like"/>
    <property type="match status" value="1"/>
</dbReference>
<reference evidence="1" key="1">
    <citation type="submission" date="2018-06" db="EMBL/GenBank/DDBJ databases">
        <authorList>
            <person name="Zhirakovskaya E."/>
        </authorList>
    </citation>
    <scope>NUCLEOTIDE SEQUENCE</scope>
</reference>
<dbReference type="EMBL" id="UOFO01000086">
    <property type="protein sequence ID" value="VAW86070.1"/>
    <property type="molecule type" value="Genomic_DNA"/>
</dbReference>
<sequence length="240" mass="25962">MKYKIGWVVLFFFYSTGLTLASEKIDQIENLSQDEFKRLSENIGAAVSYKAVIPVEPLGITGFDVGIAVTGTEFNEDDLWQRATSSGSAPSTLYVPRLYAHKGLPFGIDIGAFYSELPDADLTLWGAEVRYAIWEGGVAAPALGIRATTTQLSGLSQFEISTLGVDIGISKGFTLLTVYGGAGVQRVESEVNLSSFNSEDFFQKRLYAGLSISLLLINLGVEYDITGDVNSLSVKAGLRF</sequence>